<feature type="non-terminal residue" evidence="1">
    <location>
        <position position="33"/>
    </location>
</feature>
<name>A0A383CSH8_9ZZZZ</name>
<protein>
    <submittedName>
        <fullName evidence="1">Uncharacterized protein</fullName>
    </submittedName>
</protein>
<dbReference type="EMBL" id="UINC01211201">
    <property type="protein sequence ID" value="SVE35003.1"/>
    <property type="molecule type" value="Genomic_DNA"/>
</dbReference>
<dbReference type="AlphaFoldDB" id="A0A383CSH8"/>
<organism evidence="1">
    <name type="scientific">marine metagenome</name>
    <dbReference type="NCBI Taxonomy" id="408172"/>
    <lineage>
        <taxon>unclassified sequences</taxon>
        <taxon>metagenomes</taxon>
        <taxon>ecological metagenomes</taxon>
    </lineage>
</organism>
<proteinExistence type="predicted"/>
<reference evidence="1" key="1">
    <citation type="submission" date="2018-05" db="EMBL/GenBank/DDBJ databases">
        <authorList>
            <person name="Lanie J.A."/>
            <person name="Ng W.-L."/>
            <person name="Kazmierczak K.M."/>
            <person name="Andrzejewski T.M."/>
            <person name="Davidsen T.M."/>
            <person name="Wayne K.J."/>
            <person name="Tettelin H."/>
            <person name="Glass J.I."/>
            <person name="Rusch D."/>
            <person name="Podicherti R."/>
            <person name="Tsui H.-C.T."/>
            <person name="Winkler M.E."/>
        </authorList>
    </citation>
    <scope>NUCLEOTIDE SEQUENCE</scope>
</reference>
<sequence>MKHLQTFAGLFALVLSVGYGKGEEAAKPRPARA</sequence>
<gene>
    <name evidence="1" type="ORF">METZ01_LOCUS487857</name>
</gene>
<accession>A0A383CSH8</accession>
<evidence type="ECO:0000313" key="1">
    <source>
        <dbReference type="EMBL" id="SVE35003.1"/>
    </source>
</evidence>